<dbReference type="AlphaFoldDB" id="A0A396HA67"/>
<evidence type="ECO:0000256" key="3">
    <source>
        <dbReference type="ARBA" id="ARBA00022471"/>
    </source>
</evidence>
<keyword evidence="3 6" id="KW-0713">Self-incompatibility</keyword>
<dbReference type="Pfam" id="PF05938">
    <property type="entry name" value="Self-incomp_S1"/>
    <property type="match status" value="1"/>
</dbReference>
<evidence type="ECO:0000256" key="1">
    <source>
        <dbReference type="ARBA" id="ARBA00004613"/>
    </source>
</evidence>
<evidence type="ECO:0000256" key="2">
    <source>
        <dbReference type="ARBA" id="ARBA00005581"/>
    </source>
</evidence>
<keyword evidence="4 6" id="KW-0964">Secreted</keyword>
<feature type="region of interest" description="Disordered" evidence="7">
    <location>
        <begin position="1"/>
        <end position="27"/>
    </location>
</feature>
<evidence type="ECO:0000256" key="7">
    <source>
        <dbReference type="SAM" id="MobiDB-lite"/>
    </source>
</evidence>
<comment type="caution">
    <text evidence="8">The sequence shown here is derived from an EMBL/GenBank/DDBJ whole genome shotgun (WGS) entry which is preliminary data.</text>
</comment>
<dbReference type="EMBL" id="PSQE01000006">
    <property type="protein sequence ID" value="RHN50169.1"/>
    <property type="molecule type" value="Genomic_DNA"/>
</dbReference>
<evidence type="ECO:0000313" key="8">
    <source>
        <dbReference type="EMBL" id="RHN50169.1"/>
    </source>
</evidence>
<accession>A0A396HA67</accession>
<protein>
    <recommendedName>
        <fullName evidence="6">S-protein homolog</fullName>
    </recommendedName>
</protein>
<gene>
    <name evidence="8" type="ORF">MtrunA17_Chr6g0454501</name>
</gene>
<dbReference type="PANTHER" id="PTHR31232:SF43">
    <property type="entry name" value="S-PROTEIN HOMOLOG 29-RELATED"/>
    <property type="match status" value="1"/>
</dbReference>
<name>A0A396HA67_MEDTR</name>
<dbReference type="Proteomes" id="UP000265566">
    <property type="component" value="Chromosome 6"/>
</dbReference>
<evidence type="ECO:0000256" key="5">
    <source>
        <dbReference type="ARBA" id="ARBA00022729"/>
    </source>
</evidence>
<sequence>MEPPLNNIDLNIPFNPESEEETDNDPEHYVEESEEEIEIVMFDEDQPQEVYDTNIADIEYDFEENVQHVDESEPEGVLNADGNFVDGKIDGYYTIYEHIINNMTNTALGVRCKDKNHDAGFRRINFQEVYTFSFKPNPIVRVTLWFCRFTWNNDFQYFDIYIQKRDYRSCTKDCTWFINRYGPCRLKGTSLDCFPWNPKFAIVYEHMQLGHENNTLNV</sequence>
<proteinExistence type="inferred from homology"/>
<organism evidence="8">
    <name type="scientific">Medicago truncatula</name>
    <name type="common">Barrel medic</name>
    <name type="synonym">Medicago tribuloides</name>
    <dbReference type="NCBI Taxonomy" id="3880"/>
    <lineage>
        <taxon>Eukaryota</taxon>
        <taxon>Viridiplantae</taxon>
        <taxon>Streptophyta</taxon>
        <taxon>Embryophyta</taxon>
        <taxon>Tracheophyta</taxon>
        <taxon>Spermatophyta</taxon>
        <taxon>Magnoliopsida</taxon>
        <taxon>eudicotyledons</taxon>
        <taxon>Gunneridae</taxon>
        <taxon>Pentapetalae</taxon>
        <taxon>rosids</taxon>
        <taxon>fabids</taxon>
        <taxon>Fabales</taxon>
        <taxon>Fabaceae</taxon>
        <taxon>Papilionoideae</taxon>
        <taxon>50 kb inversion clade</taxon>
        <taxon>NPAAA clade</taxon>
        <taxon>Hologalegina</taxon>
        <taxon>IRL clade</taxon>
        <taxon>Trifolieae</taxon>
        <taxon>Medicago</taxon>
    </lineage>
</organism>
<dbReference type="Gramene" id="rna34427">
    <property type="protein sequence ID" value="RHN50169.1"/>
    <property type="gene ID" value="gene34427"/>
</dbReference>
<reference evidence="8" key="1">
    <citation type="journal article" date="2018" name="Nat. Plants">
        <title>Whole-genome landscape of Medicago truncatula symbiotic genes.</title>
        <authorList>
            <person name="Pecrix Y."/>
            <person name="Gamas P."/>
            <person name="Carrere S."/>
        </authorList>
    </citation>
    <scope>NUCLEOTIDE SEQUENCE</scope>
    <source>
        <tissue evidence="8">Leaves</tissue>
    </source>
</reference>
<keyword evidence="5" id="KW-0732">Signal</keyword>
<dbReference type="GO" id="GO:0060320">
    <property type="term" value="P:rejection of self pollen"/>
    <property type="evidence" value="ECO:0007669"/>
    <property type="project" value="UniProtKB-KW"/>
</dbReference>
<evidence type="ECO:0000256" key="6">
    <source>
        <dbReference type="RuleBase" id="RU367044"/>
    </source>
</evidence>
<dbReference type="PANTHER" id="PTHR31232">
    <property type="match status" value="1"/>
</dbReference>
<evidence type="ECO:0000256" key="4">
    <source>
        <dbReference type="ARBA" id="ARBA00022525"/>
    </source>
</evidence>
<comment type="subcellular location">
    <subcellularLocation>
        <location evidence="1 6">Secreted</location>
    </subcellularLocation>
</comment>
<dbReference type="GO" id="GO:0005576">
    <property type="term" value="C:extracellular region"/>
    <property type="evidence" value="ECO:0007669"/>
    <property type="project" value="UniProtKB-SubCell"/>
</dbReference>
<dbReference type="InterPro" id="IPR010264">
    <property type="entry name" value="Self-incomp_S1"/>
</dbReference>
<comment type="similarity">
    <text evidence="2 6">Belongs to the plant self-incompatibility (S1) protein family.</text>
</comment>